<name>A0A9K3HBL5_HELAN</name>
<dbReference type="Proteomes" id="UP000215914">
    <property type="component" value="Unassembled WGS sequence"/>
</dbReference>
<organism evidence="1 2">
    <name type="scientific">Helianthus annuus</name>
    <name type="common">Common sunflower</name>
    <dbReference type="NCBI Taxonomy" id="4232"/>
    <lineage>
        <taxon>Eukaryota</taxon>
        <taxon>Viridiplantae</taxon>
        <taxon>Streptophyta</taxon>
        <taxon>Embryophyta</taxon>
        <taxon>Tracheophyta</taxon>
        <taxon>Spermatophyta</taxon>
        <taxon>Magnoliopsida</taxon>
        <taxon>eudicotyledons</taxon>
        <taxon>Gunneridae</taxon>
        <taxon>Pentapetalae</taxon>
        <taxon>asterids</taxon>
        <taxon>campanulids</taxon>
        <taxon>Asterales</taxon>
        <taxon>Asteraceae</taxon>
        <taxon>Asteroideae</taxon>
        <taxon>Heliantheae alliance</taxon>
        <taxon>Heliantheae</taxon>
        <taxon>Helianthus</taxon>
    </lineage>
</organism>
<protein>
    <submittedName>
        <fullName evidence="1">Uncharacterized protein</fullName>
    </submittedName>
</protein>
<evidence type="ECO:0000313" key="1">
    <source>
        <dbReference type="EMBL" id="KAF5774310.1"/>
    </source>
</evidence>
<evidence type="ECO:0000313" key="2">
    <source>
        <dbReference type="Proteomes" id="UP000215914"/>
    </source>
</evidence>
<keyword evidence="2" id="KW-1185">Reference proteome</keyword>
<dbReference type="AlphaFoldDB" id="A0A9K3HBL5"/>
<comment type="caution">
    <text evidence="1">The sequence shown here is derived from an EMBL/GenBank/DDBJ whole genome shotgun (WGS) entry which is preliminary data.</text>
</comment>
<dbReference type="Gramene" id="mRNA:HanXRQr2_Chr13g0598841">
    <property type="protein sequence ID" value="mRNA:HanXRQr2_Chr13g0598841"/>
    <property type="gene ID" value="HanXRQr2_Chr13g0598841"/>
</dbReference>
<proteinExistence type="predicted"/>
<dbReference type="EMBL" id="MNCJ02000328">
    <property type="protein sequence ID" value="KAF5774310.1"/>
    <property type="molecule type" value="Genomic_DNA"/>
</dbReference>
<sequence>MLERVSDMMEKDLILVGATGINHLLRDRLLLISAKVLDDSGFVIVLGDVVFLKPEQGYEVLKRVVDVIGQYDRKKLEQLSGYVQ</sequence>
<reference evidence="1" key="1">
    <citation type="journal article" date="2017" name="Nature">
        <title>The sunflower genome provides insights into oil metabolism, flowering and Asterid evolution.</title>
        <authorList>
            <person name="Badouin H."/>
            <person name="Gouzy J."/>
            <person name="Grassa C.J."/>
            <person name="Murat F."/>
            <person name="Staton S.E."/>
            <person name="Cottret L."/>
            <person name="Lelandais-Briere C."/>
            <person name="Owens G.L."/>
            <person name="Carrere S."/>
            <person name="Mayjonade B."/>
            <person name="Legrand L."/>
            <person name="Gill N."/>
            <person name="Kane N.C."/>
            <person name="Bowers J.E."/>
            <person name="Hubner S."/>
            <person name="Bellec A."/>
            <person name="Berard A."/>
            <person name="Berges H."/>
            <person name="Blanchet N."/>
            <person name="Boniface M.C."/>
            <person name="Brunel D."/>
            <person name="Catrice O."/>
            <person name="Chaidir N."/>
            <person name="Claudel C."/>
            <person name="Donnadieu C."/>
            <person name="Faraut T."/>
            <person name="Fievet G."/>
            <person name="Helmstetter N."/>
            <person name="King M."/>
            <person name="Knapp S.J."/>
            <person name="Lai Z."/>
            <person name="Le Paslier M.C."/>
            <person name="Lippi Y."/>
            <person name="Lorenzon L."/>
            <person name="Mandel J.R."/>
            <person name="Marage G."/>
            <person name="Marchand G."/>
            <person name="Marquand E."/>
            <person name="Bret-Mestries E."/>
            <person name="Morien E."/>
            <person name="Nambeesan S."/>
            <person name="Nguyen T."/>
            <person name="Pegot-Espagnet P."/>
            <person name="Pouilly N."/>
            <person name="Raftis F."/>
            <person name="Sallet E."/>
            <person name="Schiex T."/>
            <person name="Thomas J."/>
            <person name="Vandecasteele C."/>
            <person name="Vares D."/>
            <person name="Vear F."/>
            <person name="Vautrin S."/>
            <person name="Crespi M."/>
            <person name="Mangin B."/>
            <person name="Burke J.M."/>
            <person name="Salse J."/>
            <person name="Munos S."/>
            <person name="Vincourt P."/>
            <person name="Rieseberg L.H."/>
            <person name="Langlade N.B."/>
        </authorList>
    </citation>
    <scope>NUCLEOTIDE SEQUENCE</scope>
    <source>
        <tissue evidence="1">Leaves</tissue>
    </source>
</reference>
<accession>A0A9K3HBL5</accession>
<gene>
    <name evidence="1" type="ORF">HanXRQr2_Chr13g0598841</name>
</gene>
<reference evidence="1" key="2">
    <citation type="submission" date="2020-06" db="EMBL/GenBank/DDBJ databases">
        <title>Helianthus annuus Genome sequencing and assembly Release 2.</title>
        <authorList>
            <person name="Gouzy J."/>
            <person name="Langlade N."/>
            <person name="Munos S."/>
        </authorList>
    </citation>
    <scope>NUCLEOTIDE SEQUENCE</scope>
    <source>
        <tissue evidence="1">Leaves</tissue>
    </source>
</reference>